<keyword evidence="9" id="KW-1185">Reference proteome</keyword>
<dbReference type="GO" id="GO:0022900">
    <property type="term" value="P:electron transport chain"/>
    <property type="evidence" value="ECO:0007669"/>
    <property type="project" value="InterPro"/>
</dbReference>
<dbReference type="GO" id="GO:0009055">
    <property type="term" value="F:electron transfer activity"/>
    <property type="evidence" value="ECO:0007669"/>
    <property type="project" value="InterPro"/>
</dbReference>
<keyword evidence="5 6" id="KW-0408">Iron</keyword>
<dbReference type="GO" id="GO:0042597">
    <property type="term" value="C:periplasmic space"/>
    <property type="evidence" value="ECO:0007669"/>
    <property type="project" value="InterPro"/>
</dbReference>
<gene>
    <name evidence="8" type="ORF">D5R81_19045</name>
</gene>
<comment type="caution">
    <text evidence="8">The sequence shown here is derived from an EMBL/GenBank/DDBJ whole genome shotgun (WGS) entry which is preliminary data.</text>
</comment>
<evidence type="ECO:0000256" key="4">
    <source>
        <dbReference type="ARBA" id="ARBA00022982"/>
    </source>
</evidence>
<name>A0A3A6TJ56_9GAMM</name>
<keyword evidence="3 6" id="KW-0479">Metal-binding</keyword>
<dbReference type="EMBL" id="QYYH01000206">
    <property type="protein sequence ID" value="RJY04905.1"/>
    <property type="molecule type" value="Genomic_DNA"/>
</dbReference>
<dbReference type="AlphaFoldDB" id="A0A3A6TJ56"/>
<evidence type="ECO:0000256" key="3">
    <source>
        <dbReference type="ARBA" id="ARBA00022723"/>
    </source>
</evidence>
<evidence type="ECO:0000256" key="7">
    <source>
        <dbReference type="PIRSR" id="PIRSR000027-2"/>
    </source>
</evidence>
<dbReference type="PIRSF" id="PIRSF000027">
    <property type="entry name" value="Cytc_c_prime"/>
    <property type="match status" value="1"/>
</dbReference>
<sequence length="151" mass="16613">MFKKFIMSALLSTAITTPALSHSFDGVEDAIQYRKAAFGLMAHNFGEMAAMLKGKKPMDKVIFAQRANNVAALAQLPHEGFIEGSDKGETDVLAKIWKNKSDFDDKMKALQISANQLAKVSQLDDIKAIKKAFGATGKNCKSCHKSYKQRN</sequence>
<dbReference type="PROSITE" id="PS51009">
    <property type="entry name" value="CYTCII"/>
    <property type="match status" value="1"/>
</dbReference>
<dbReference type="GO" id="GO:0005506">
    <property type="term" value="F:iron ion binding"/>
    <property type="evidence" value="ECO:0007669"/>
    <property type="project" value="InterPro"/>
</dbReference>
<keyword evidence="1" id="KW-0813">Transport</keyword>
<keyword evidence="2 7" id="KW-0349">Heme</keyword>
<dbReference type="GO" id="GO:0020037">
    <property type="term" value="F:heme binding"/>
    <property type="evidence" value="ECO:0007669"/>
    <property type="project" value="InterPro"/>
</dbReference>
<evidence type="ECO:0000256" key="6">
    <source>
        <dbReference type="PIRSR" id="PIRSR000027-1"/>
    </source>
</evidence>
<evidence type="ECO:0000256" key="2">
    <source>
        <dbReference type="ARBA" id="ARBA00022617"/>
    </source>
</evidence>
<dbReference type="Pfam" id="PF01322">
    <property type="entry name" value="Cytochrom_C_2"/>
    <property type="match status" value="1"/>
</dbReference>
<accession>A0A3A6TJ56</accession>
<reference evidence="8 9" key="1">
    <citation type="submission" date="2018-09" db="EMBL/GenBank/DDBJ databases">
        <title>Phylogeny of the Shewanellaceae, and recommendation for two new genera, Pseudoshewanella and Parashewanella.</title>
        <authorList>
            <person name="Wang G."/>
        </authorList>
    </citation>
    <scope>NUCLEOTIDE SEQUENCE [LARGE SCALE GENOMIC DNA]</scope>
    <source>
        <strain evidence="8 9">KCTC 22492</strain>
    </source>
</reference>
<dbReference type="InterPro" id="IPR002321">
    <property type="entry name" value="Cyt_c_II"/>
</dbReference>
<evidence type="ECO:0000313" key="8">
    <source>
        <dbReference type="EMBL" id="RJY04905.1"/>
    </source>
</evidence>
<dbReference type="InterPro" id="IPR010980">
    <property type="entry name" value="Cyt_c/b562"/>
</dbReference>
<dbReference type="OrthoDB" id="5520910at2"/>
<comment type="PTM">
    <text evidence="7">Binds 1 heme group per subunit.</text>
</comment>
<feature type="binding site" description="covalent" evidence="7">
    <location>
        <position position="143"/>
    </location>
    <ligand>
        <name>heme c</name>
        <dbReference type="ChEBI" id="CHEBI:61717"/>
    </ligand>
</feature>
<dbReference type="InterPro" id="IPR012127">
    <property type="entry name" value="Cyt_c_prime"/>
</dbReference>
<protein>
    <submittedName>
        <fullName evidence="8">Cytochrome c</fullName>
    </submittedName>
</protein>
<organism evidence="8 9">
    <name type="scientific">Parashewanella spongiae</name>
    <dbReference type="NCBI Taxonomy" id="342950"/>
    <lineage>
        <taxon>Bacteria</taxon>
        <taxon>Pseudomonadati</taxon>
        <taxon>Pseudomonadota</taxon>
        <taxon>Gammaproteobacteria</taxon>
        <taxon>Alteromonadales</taxon>
        <taxon>Shewanellaceae</taxon>
        <taxon>Parashewanella</taxon>
    </lineage>
</organism>
<evidence type="ECO:0000256" key="1">
    <source>
        <dbReference type="ARBA" id="ARBA00022448"/>
    </source>
</evidence>
<feature type="binding site" description="covalent" evidence="7">
    <location>
        <position position="140"/>
    </location>
    <ligand>
        <name>heme c</name>
        <dbReference type="ChEBI" id="CHEBI:61717"/>
    </ligand>
</feature>
<proteinExistence type="predicted"/>
<evidence type="ECO:0000313" key="9">
    <source>
        <dbReference type="Proteomes" id="UP000273022"/>
    </source>
</evidence>
<dbReference type="Gene3D" id="1.20.120.10">
    <property type="entry name" value="Cytochrome c/b562"/>
    <property type="match status" value="1"/>
</dbReference>
<evidence type="ECO:0000256" key="5">
    <source>
        <dbReference type="ARBA" id="ARBA00023004"/>
    </source>
</evidence>
<feature type="binding site" description="axial binding residue" evidence="6">
    <location>
        <position position="144"/>
    </location>
    <ligand>
        <name>heme c</name>
        <dbReference type="ChEBI" id="CHEBI:61717"/>
    </ligand>
    <ligandPart>
        <name>Fe</name>
        <dbReference type="ChEBI" id="CHEBI:18248"/>
    </ligandPart>
</feature>
<dbReference type="RefSeq" id="WP_121855163.1">
    <property type="nucleotide sequence ID" value="NZ_CP037952.1"/>
</dbReference>
<dbReference type="SUPFAM" id="SSF47175">
    <property type="entry name" value="Cytochromes"/>
    <property type="match status" value="1"/>
</dbReference>
<keyword evidence="4" id="KW-0249">Electron transport</keyword>
<dbReference type="Proteomes" id="UP000273022">
    <property type="component" value="Unassembled WGS sequence"/>
</dbReference>